<evidence type="ECO:0000259" key="1">
    <source>
        <dbReference type="PROSITE" id="PS50943"/>
    </source>
</evidence>
<dbReference type="RefSeq" id="WP_077849991.1">
    <property type="nucleotide sequence ID" value="NZ_LZZM01000234.1"/>
</dbReference>
<protein>
    <submittedName>
        <fullName evidence="2">Helix-turn-helix domain protein</fullName>
    </submittedName>
</protein>
<dbReference type="SUPFAM" id="SSF47413">
    <property type="entry name" value="lambda repressor-like DNA-binding domains"/>
    <property type="match status" value="1"/>
</dbReference>
<reference evidence="2 3" key="1">
    <citation type="submission" date="2016-05" db="EMBL/GenBank/DDBJ databases">
        <title>Microbial solvent formation.</title>
        <authorList>
            <person name="Poehlein A."/>
            <person name="Montoya Solano J.D."/>
            <person name="Flitsch S."/>
            <person name="Krabben P."/>
            <person name="Duerre P."/>
            <person name="Daniel R."/>
        </authorList>
    </citation>
    <scope>NUCLEOTIDE SEQUENCE [LARGE SCALE GENOMIC DNA]</scope>
    <source>
        <strain evidence="2 3">DSM 2619</strain>
    </source>
</reference>
<evidence type="ECO:0000313" key="2">
    <source>
        <dbReference type="EMBL" id="OOM71113.1"/>
    </source>
</evidence>
<dbReference type="OrthoDB" id="1859224at2"/>
<dbReference type="Gene3D" id="1.10.260.40">
    <property type="entry name" value="lambda repressor-like DNA-binding domains"/>
    <property type="match status" value="1"/>
</dbReference>
<evidence type="ECO:0000313" key="3">
    <source>
        <dbReference type="Proteomes" id="UP000190890"/>
    </source>
</evidence>
<dbReference type="InterPro" id="IPR010982">
    <property type="entry name" value="Lambda_DNA-bd_dom_sf"/>
</dbReference>
<dbReference type="CDD" id="cd00093">
    <property type="entry name" value="HTH_XRE"/>
    <property type="match status" value="1"/>
</dbReference>
<gene>
    <name evidence="2" type="ORF">CLPUN_51050</name>
</gene>
<dbReference type="Pfam" id="PF13560">
    <property type="entry name" value="HTH_31"/>
    <property type="match status" value="1"/>
</dbReference>
<dbReference type="AlphaFoldDB" id="A0A1S8T0C3"/>
<sequence>MKLTPIRLRRLNLGFESEDVIESLEISKSTFYKLEQGWATPSPKLIKRIAEFYGCTTDEIFRDLKITGKR</sequence>
<dbReference type="PROSITE" id="PS50943">
    <property type="entry name" value="HTH_CROC1"/>
    <property type="match status" value="1"/>
</dbReference>
<comment type="caution">
    <text evidence="2">The sequence shown here is derived from an EMBL/GenBank/DDBJ whole genome shotgun (WGS) entry which is preliminary data.</text>
</comment>
<dbReference type="InterPro" id="IPR001387">
    <property type="entry name" value="Cro/C1-type_HTH"/>
</dbReference>
<dbReference type="GO" id="GO:0003677">
    <property type="term" value="F:DNA binding"/>
    <property type="evidence" value="ECO:0007669"/>
    <property type="project" value="InterPro"/>
</dbReference>
<feature type="domain" description="HTH cro/C1-type" evidence="1">
    <location>
        <begin position="6"/>
        <end position="60"/>
    </location>
</feature>
<dbReference type="STRING" id="29367.CLPUN_51050"/>
<keyword evidence="3" id="KW-1185">Reference proteome</keyword>
<dbReference type="EMBL" id="LZZM01000234">
    <property type="protein sequence ID" value="OOM71113.1"/>
    <property type="molecule type" value="Genomic_DNA"/>
</dbReference>
<organism evidence="2 3">
    <name type="scientific">Clostridium puniceum</name>
    <dbReference type="NCBI Taxonomy" id="29367"/>
    <lineage>
        <taxon>Bacteria</taxon>
        <taxon>Bacillati</taxon>
        <taxon>Bacillota</taxon>
        <taxon>Clostridia</taxon>
        <taxon>Eubacteriales</taxon>
        <taxon>Clostridiaceae</taxon>
        <taxon>Clostridium</taxon>
    </lineage>
</organism>
<name>A0A1S8T0C3_9CLOT</name>
<dbReference type="Proteomes" id="UP000190890">
    <property type="component" value="Unassembled WGS sequence"/>
</dbReference>
<proteinExistence type="predicted"/>
<accession>A0A1S8T0C3</accession>